<dbReference type="PROSITE" id="PS50234">
    <property type="entry name" value="VWFA"/>
    <property type="match status" value="1"/>
</dbReference>
<sequence>MRTKLPAAEHDAPAASSGIAASIGVSMVLHLALLGTFAAVGGFDATPVTEDVPEATWQEVDFLPPMSLVSEPLMAAAGTTLEGLDDPQAPLLDLPAVAPIGPGGGIGLGLPGRSSETSDQKAAIGRGINGKGTGAGEGEGNGGGSRGFFGRGFTGEKVVYVVDSSQSMNRPHPGPGKTRLGRVKLELINSIRALAPTQKFFIVFFNDGPIPMPADRMMEANDGAKLQYLRWMVSVPSDGHTDPAMALLMALKLNPDTIYFLTDGDFRPTIVREVAVSNRRGVKIHTIGFTQDRGEKLLQTIAKQNGGTYTFVPPDEVPEVVADASPADSQKP</sequence>
<dbReference type="AlphaFoldDB" id="A0A517SM28"/>
<organism evidence="3 4">
    <name type="scientific">Caulifigura coniformis</name>
    <dbReference type="NCBI Taxonomy" id="2527983"/>
    <lineage>
        <taxon>Bacteria</taxon>
        <taxon>Pseudomonadati</taxon>
        <taxon>Planctomycetota</taxon>
        <taxon>Planctomycetia</taxon>
        <taxon>Planctomycetales</taxon>
        <taxon>Planctomycetaceae</taxon>
        <taxon>Caulifigura</taxon>
    </lineage>
</organism>
<dbReference type="InterPro" id="IPR002035">
    <property type="entry name" value="VWF_A"/>
</dbReference>
<dbReference type="SUPFAM" id="SSF53300">
    <property type="entry name" value="vWA-like"/>
    <property type="match status" value="1"/>
</dbReference>
<gene>
    <name evidence="3" type="ORF">Pan44_52430</name>
</gene>
<dbReference type="SMART" id="SM00327">
    <property type="entry name" value="VWA"/>
    <property type="match status" value="1"/>
</dbReference>
<dbReference type="EMBL" id="CP036271">
    <property type="protein sequence ID" value="QDT57176.1"/>
    <property type="molecule type" value="Genomic_DNA"/>
</dbReference>
<evidence type="ECO:0000313" key="4">
    <source>
        <dbReference type="Proteomes" id="UP000315700"/>
    </source>
</evidence>
<evidence type="ECO:0000256" key="1">
    <source>
        <dbReference type="SAM" id="MobiDB-lite"/>
    </source>
</evidence>
<evidence type="ECO:0000259" key="2">
    <source>
        <dbReference type="PROSITE" id="PS50234"/>
    </source>
</evidence>
<dbReference type="Pfam" id="PF13768">
    <property type="entry name" value="VWA_3"/>
    <property type="match status" value="1"/>
</dbReference>
<proteinExistence type="predicted"/>
<dbReference type="KEGG" id="ccos:Pan44_52430"/>
<dbReference type="OrthoDB" id="288124at2"/>
<keyword evidence="4" id="KW-1185">Reference proteome</keyword>
<feature type="domain" description="VWFA" evidence="2">
    <location>
        <begin position="157"/>
        <end position="315"/>
    </location>
</feature>
<protein>
    <recommendedName>
        <fullName evidence="2">VWFA domain-containing protein</fullName>
    </recommendedName>
</protein>
<feature type="region of interest" description="Disordered" evidence="1">
    <location>
        <begin position="125"/>
        <end position="146"/>
    </location>
</feature>
<accession>A0A517SM28</accession>
<dbReference type="Proteomes" id="UP000315700">
    <property type="component" value="Chromosome"/>
</dbReference>
<dbReference type="CDD" id="cd00198">
    <property type="entry name" value="vWFA"/>
    <property type="match status" value="1"/>
</dbReference>
<reference evidence="3 4" key="1">
    <citation type="submission" date="2019-02" db="EMBL/GenBank/DDBJ databases">
        <title>Deep-cultivation of Planctomycetes and their phenomic and genomic characterization uncovers novel biology.</title>
        <authorList>
            <person name="Wiegand S."/>
            <person name="Jogler M."/>
            <person name="Boedeker C."/>
            <person name="Pinto D."/>
            <person name="Vollmers J."/>
            <person name="Rivas-Marin E."/>
            <person name="Kohn T."/>
            <person name="Peeters S.H."/>
            <person name="Heuer A."/>
            <person name="Rast P."/>
            <person name="Oberbeckmann S."/>
            <person name="Bunk B."/>
            <person name="Jeske O."/>
            <person name="Meyerdierks A."/>
            <person name="Storesund J.E."/>
            <person name="Kallscheuer N."/>
            <person name="Luecker S."/>
            <person name="Lage O.M."/>
            <person name="Pohl T."/>
            <person name="Merkel B.J."/>
            <person name="Hornburger P."/>
            <person name="Mueller R.-W."/>
            <person name="Bruemmer F."/>
            <person name="Labrenz M."/>
            <person name="Spormann A.M."/>
            <person name="Op den Camp H."/>
            <person name="Overmann J."/>
            <person name="Amann R."/>
            <person name="Jetten M.S.M."/>
            <person name="Mascher T."/>
            <person name="Medema M.H."/>
            <person name="Devos D.P."/>
            <person name="Kaster A.-K."/>
            <person name="Ovreas L."/>
            <person name="Rohde M."/>
            <person name="Galperin M.Y."/>
            <person name="Jogler C."/>
        </authorList>
    </citation>
    <scope>NUCLEOTIDE SEQUENCE [LARGE SCALE GENOMIC DNA]</scope>
    <source>
        <strain evidence="3 4">Pan44</strain>
    </source>
</reference>
<dbReference type="Gene3D" id="3.40.50.410">
    <property type="entry name" value="von Willebrand factor, type A domain"/>
    <property type="match status" value="1"/>
</dbReference>
<dbReference type="InParanoid" id="A0A517SM28"/>
<feature type="compositionally biased region" description="Gly residues" evidence="1">
    <location>
        <begin position="127"/>
        <end position="146"/>
    </location>
</feature>
<dbReference type="RefSeq" id="WP_145034555.1">
    <property type="nucleotide sequence ID" value="NZ_CP036271.1"/>
</dbReference>
<evidence type="ECO:0000313" key="3">
    <source>
        <dbReference type="EMBL" id="QDT57176.1"/>
    </source>
</evidence>
<name>A0A517SM28_9PLAN</name>
<dbReference type="InterPro" id="IPR036465">
    <property type="entry name" value="vWFA_dom_sf"/>
</dbReference>